<dbReference type="AlphaFoldDB" id="D5ENA6"/>
<organism evidence="10 11">
    <name type="scientific">Coraliomargarita akajimensis (strain DSM 45221 / IAM 15411 / JCM 23193 / KCTC 12865 / 04OKA010-24)</name>
    <dbReference type="NCBI Taxonomy" id="583355"/>
    <lineage>
        <taxon>Bacteria</taxon>
        <taxon>Pseudomonadati</taxon>
        <taxon>Verrucomicrobiota</taxon>
        <taxon>Opitutia</taxon>
        <taxon>Puniceicoccales</taxon>
        <taxon>Coraliomargaritaceae</taxon>
        <taxon>Coraliomargarita</taxon>
    </lineage>
</organism>
<feature type="transmembrane region" description="Helical" evidence="8">
    <location>
        <begin position="362"/>
        <end position="387"/>
    </location>
</feature>
<dbReference type="RefSeq" id="WP_013042266.1">
    <property type="nucleotide sequence ID" value="NC_014008.1"/>
</dbReference>
<evidence type="ECO:0000256" key="2">
    <source>
        <dbReference type="ARBA" id="ARBA00010992"/>
    </source>
</evidence>
<feature type="transmembrane region" description="Helical" evidence="8">
    <location>
        <begin position="141"/>
        <end position="164"/>
    </location>
</feature>
<dbReference type="GO" id="GO:0022857">
    <property type="term" value="F:transmembrane transporter activity"/>
    <property type="evidence" value="ECO:0007669"/>
    <property type="project" value="InterPro"/>
</dbReference>
<dbReference type="Gene3D" id="1.20.1250.20">
    <property type="entry name" value="MFS general substrate transporter like domains"/>
    <property type="match status" value="2"/>
</dbReference>
<evidence type="ECO:0000256" key="6">
    <source>
        <dbReference type="ARBA" id="ARBA00023136"/>
    </source>
</evidence>
<dbReference type="PANTHER" id="PTHR48020:SF12">
    <property type="entry name" value="PROTON MYO-INOSITOL COTRANSPORTER"/>
    <property type="match status" value="1"/>
</dbReference>
<keyword evidence="10" id="KW-0762">Sugar transport</keyword>
<name>D5ENA6_CORAD</name>
<feature type="transmembrane region" description="Helical" evidence="8">
    <location>
        <begin position="83"/>
        <end position="102"/>
    </location>
</feature>
<feature type="transmembrane region" description="Helical" evidence="8">
    <location>
        <begin position="53"/>
        <end position="71"/>
    </location>
</feature>
<feature type="transmembrane region" description="Helical" evidence="8">
    <location>
        <begin position="270"/>
        <end position="291"/>
    </location>
</feature>
<dbReference type="GO" id="GO:0016020">
    <property type="term" value="C:membrane"/>
    <property type="evidence" value="ECO:0007669"/>
    <property type="project" value="UniProtKB-SubCell"/>
</dbReference>
<feature type="transmembrane region" description="Helical" evidence="8">
    <location>
        <begin position="430"/>
        <end position="449"/>
    </location>
</feature>
<dbReference type="InterPro" id="IPR036259">
    <property type="entry name" value="MFS_trans_sf"/>
</dbReference>
<dbReference type="PANTHER" id="PTHR48020">
    <property type="entry name" value="PROTON MYO-INOSITOL COTRANSPORTER"/>
    <property type="match status" value="1"/>
</dbReference>
<feature type="transmembrane region" description="Helical" evidence="8">
    <location>
        <begin position="189"/>
        <end position="210"/>
    </location>
</feature>
<dbReference type="NCBIfam" id="TIGR00879">
    <property type="entry name" value="SP"/>
    <property type="match status" value="1"/>
</dbReference>
<dbReference type="KEGG" id="caa:Caka_0516"/>
<feature type="domain" description="Major facilitator superfamily (MFS) profile" evidence="9">
    <location>
        <begin position="17"/>
        <end position="453"/>
    </location>
</feature>
<gene>
    <name evidence="10" type="ordered locus">Caka_0516</name>
</gene>
<comment type="similarity">
    <text evidence="2 7">Belongs to the major facilitator superfamily. Sugar transporter (TC 2.A.1.1) family.</text>
</comment>
<dbReference type="HOGENOM" id="CLU_001265_30_5_0"/>
<protein>
    <submittedName>
        <fullName evidence="10">Sugar transporter</fullName>
    </submittedName>
</protein>
<sequence length="473" mass="51299">MIHSNTENGSRVYLWFVCLVAACGGLLFGYDAVVVSGTNSQVEAQFDFSPAQLGFYVSCVLWGCAVGSAFAGPMADAIGRKKVLLMSAILIFVSATWSGMASGPVSLIFARLLGGIGIGAATMVCPLYISEISPEEHRGRMVTLFQFTITIGIVMCVFANWGIFSFADTNAQSEGLSEFWTWFAVDENWRAMFLAEAIPGVLFLLCALFIPESPRWLVKRGRGDEAERTLARVTGVARAKQVRADIETALTEEGGVRFLDLFTKRLSRPLILAILICVLSEASGVSVVFYYGPQIFEDAGFGLGGSLGGFATIAIVNLIATIFALMYVDTAGRRKLMTVGTVGSLVSMLLIGTLFMCDITGWPIVLGINAFVASFACALGPVKFVVVSEIFPNRVRGQAIALATFCIWMTSAGVAQLFPIMQDNWPTGMIFYAFAGELCLLLLMVRFLMPETKGKTIEEIERSWFEHTEADNG</sequence>
<keyword evidence="5 8" id="KW-1133">Transmembrane helix</keyword>
<dbReference type="OrthoDB" id="9783823at2"/>
<dbReference type="InterPro" id="IPR005828">
    <property type="entry name" value="MFS_sugar_transport-like"/>
</dbReference>
<dbReference type="eggNOG" id="COG2814">
    <property type="taxonomic scope" value="Bacteria"/>
</dbReference>
<keyword evidence="3 7" id="KW-0813">Transport</keyword>
<evidence type="ECO:0000259" key="9">
    <source>
        <dbReference type="PROSITE" id="PS50850"/>
    </source>
</evidence>
<evidence type="ECO:0000256" key="3">
    <source>
        <dbReference type="ARBA" id="ARBA00022448"/>
    </source>
</evidence>
<keyword evidence="6 8" id="KW-0472">Membrane</keyword>
<evidence type="ECO:0000256" key="5">
    <source>
        <dbReference type="ARBA" id="ARBA00022989"/>
    </source>
</evidence>
<keyword evidence="4 8" id="KW-0812">Transmembrane</keyword>
<evidence type="ECO:0000313" key="11">
    <source>
        <dbReference type="Proteomes" id="UP000000925"/>
    </source>
</evidence>
<evidence type="ECO:0000256" key="7">
    <source>
        <dbReference type="RuleBase" id="RU003346"/>
    </source>
</evidence>
<dbReference type="PROSITE" id="PS00216">
    <property type="entry name" value="SUGAR_TRANSPORT_1"/>
    <property type="match status" value="1"/>
</dbReference>
<feature type="transmembrane region" description="Helical" evidence="8">
    <location>
        <begin position="12"/>
        <end position="33"/>
    </location>
</feature>
<dbReference type="STRING" id="583355.Caka_0516"/>
<dbReference type="Pfam" id="PF00083">
    <property type="entry name" value="Sugar_tr"/>
    <property type="match status" value="1"/>
</dbReference>
<evidence type="ECO:0000313" key="10">
    <source>
        <dbReference type="EMBL" id="ADE53541.1"/>
    </source>
</evidence>
<dbReference type="InterPro" id="IPR005829">
    <property type="entry name" value="Sugar_transporter_CS"/>
</dbReference>
<dbReference type="PROSITE" id="PS00217">
    <property type="entry name" value="SUGAR_TRANSPORT_2"/>
    <property type="match status" value="1"/>
</dbReference>
<feature type="transmembrane region" description="Helical" evidence="8">
    <location>
        <begin position="399"/>
        <end position="418"/>
    </location>
</feature>
<keyword evidence="11" id="KW-1185">Reference proteome</keyword>
<dbReference type="InterPro" id="IPR050814">
    <property type="entry name" value="Myo-inositol_Transporter"/>
</dbReference>
<feature type="transmembrane region" description="Helical" evidence="8">
    <location>
        <begin position="303"/>
        <end position="324"/>
    </location>
</feature>
<dbReference type="PRINTS" id="PR00171">
    <property type="entry name" value="SUGRTRNSPORT"/>
</dbReference>
<dbReference type="PROSITE" id="PS50850">
    <property type="entry name" value="MFS"/>
    <property type="match status" value="1"/>
</dbReference>
<evidence type="ECO:0000256" key="4">
    <source>
        <dbReference type="ARBA" id="ARBA00022692"/>
    </source>
</evidence>
<dbReference type="InterPro" id="IPR003663">
    <property type="entry name" value="Sugar/inositol_transpt"/>
</dbReference>
<dbReference type="EMBL" id="CP001998">
    <property type="protein sequence ID" value="ADE53541.1"/>
    <property type="molecule type" value="Genomic_DNA"/>
</dbReference>
<dbReference type="InterPro" id="IPR020846">
    <property type="entry name" value="MFS_dom"/>
</dbReference>
<dbReference type="Proteomes" id="UP000000925">
    <property type="component" value="Chromosome"/>
</dbReference>
<evidence type="ECO:0000256" key="8">
    <source>
        <dbReference type="SAM" id="Phobius"/>
    </source>
</evidence>
<accession>D5ENA6</accession>
<feature type="transmembrane region" description="Helical" evidence="8">
    <location>
        <begin position="336"/>
        <end position="356"/>
    </location>
</feature>
<dbReference type="SUPFAM" id="SSF103473">
    <property type="entry name" value="MFS general substrate transporter"/>
    <property type="match status" value="1"/>
</dbReference>
<feature type="transmembrane region" description="Helical" evidence="8">
    <location>
        <begin position="108"/>
        <end position="129"/>
    </location>
</feature>
<reference evidence="10 11" key="1">
    <citation type="journal article" date="2010" name="Stand. Genomic Sci.">
        <title>Complete genome sequence of Coraliomargarita akajimensis type strain (04OKA010-24).</title>
        <authorList>
            <person name="Mavromatis K."/>
            <person name="Abt B."/>
            <person name="Brambilla E."/>
            <person name="Lapidus A."/>
            <person name="Copeland A."/>
            <person name="Deshpande S."/>
            <person name="Nolan M."/>
            <person name="Lucas S."/>
            <person name="Tice H."/>
            <person name="Cheng J.F."/>
            <person name="Han C."/>
            <person name="Detter J.C."/>
            <person name="Woyke T."/>
            <person name="Goodwin L."/>
            <person name="Pitluck S."/>
            <person name="Held B."/>
            <person name="Brettin T."/>
            <person name="Tapia R."/>
            <person name="Ivanova N."/>
            <person name="Mikhailova N."/>
            <person name="Pati A."/>
            <person name="Liolios K."/>
            <person name="Chen A."/>
            <person name="Palaniappan K."/>
            <person name="Land M."/>
            <person name="Hauser L."/>
            <person name="Chang Y.J."/>
            <person name="Jeffries C.D."/>
            <person name="Rohde M."/>
            <person name="Goker M."/>
            <person name="Bristow J."/>
            <person name="Eisen J.A."/>
            <person name="Markowitz V."/>
            <person name="Hugenholtz P."/>
            <person name="Klenk H.P."/>
            <person name="Kyrpides N.C."/>
        </authorList>
    </citation>
    <scope>NUCLEOTIDE SEQUENCE [LARGE SCALE GENOMIC DNA]</scope>
    <source>
        <strain evidence="11">DSM 45221 / IAM 15411 / JCM 23193 / KCTC 12865</strain>
    </source>
</reference>
<proteinExistence type="inferred from homology"/>
<comment type="subcellular location">
    <subcellularLocation>
        <location evidence="1">Membrane</location>
        <topology evidence="1">Multi-pass membrane protein</topology>
    </subcellularLocation>
</comment>
<evidence type="ECO:0000256" key="1">
    <source>
        <dbReference type="ARBA" id="ARBA00004141"/>
    </source>
</evidence>